<proteinExistence type="predicted"/>
<dbReference type="PROSITE" id="PS50003">
    <property type="entry name" value="PH_DOMAIN"/>
    <property type="match status" value="1"/>
</dbReference>
<evidence type="ECO:0000256" key="8">
    <source>
        <dbReference type="SAM" id="MobiDB-lite"/>
    </source>
</evidence>
<accession>A0A3B5MP91</accession>
<evidence type="ECO:0000313" key="10">
    <source>
        <dbReference type="Ensembl" id="ENSXCOP00000021299.1"/>
    </source>
</evidence>
<evidence type="ECO:0000256" key="7">
    <source>
        <dbReference type="SAM" id="Coils"/>
    </source>
</evidence>
<dbReference type="Pfam" id="PF00169">
    <property type="entry name" value="PH"/>
    <property type="match status" value="1"/>
</dbReference>
<dbReference type="PANTHER" id="PTHR17271:SF10">
    <property type="entry name" value="TRIO AND F-ACTIN-BINDING PROTEIN"/>
    <property type="match status" value="1"/>
</dbReference>
<feature type="region of interest" description="Disordered" evidence="8">
    <location>
        <begin position="271"/>
        <end position="290"/>
    </location>
</feature>
<evidence type="ECO:0000256" key="3">
    <source>
        <dbReference type="ARBA" id="ARBA00022553"/>
    </source>
</evidence>
<dbReference type="InterPro" id="IPR001849">
    <property type="entry name" value="PH_domain"/>
</dbReference>
<dbReference type="GO" id="GO:1900026">
    <property type="term" value="P:positive regulation of substrate adhesion-dependent cell spreading"/>
    <property type="evidence" value="ECO:0007669"/>
    <property type="project" value="TreeGrafter"/>
</dbReference>
<keyword evidence="2" id="KW-0963">Cytoplasm</keyword>
<evidence type="ECO:0000256" key="1">
    <source>
        <dbReference type="ARBA" id="ARBA00004245"/>
    </source>
</evidence>
<feature type="compositionally biased region" description="Basic and acidic residues" evidence="8">
    <location>
        <begin position="213"/>
        <end position="230"/>
    </location>
</feature>
<feature type="compositionally biased region" description="Low complexity" evidence="8">
    <location>
        <begin position="196"/>
        <end position="210"/>
    </location>
</feature>
<keyword evidence="6" id="KW-0206">Cytoskeleton</keyword>
<evidence type="ECO:0000256" key="5">
    <source>
        <dbReference type="ARBA" id="ARBA00023203"/>
    </source>
</evidence>
<evidence type="ECO:0000259" key="9">
    <source>
        <dbReference type="PROSITE" id="PS50003"/>
    </source>
</evidence>
<dbReference type="GO" id="GO:0051015">
    <property type="term" value="F:actin filament binding"/>
    <property type="evidence" value="ECO:0007669"/>
    <property type="project" value="TreeGrafter"/>
</dbReference>
<sequence>MNGADTQRRSCFLPVNCCVQTKGNETDALPSCLQPDLLNFKKGWMSKLDDCGEWKKHWFVLTDAGLKYYRDSTAEEAYDLDGEIDLKSCLKVSEFDVEKNYGFQIQTREAVFTLSAMTAGIRRNWIEVLKKSIRPSSSPDLTQLPDNNNKENNDKEDSHKRFPPSSRRPSSRHADSQPETPSSAHPAERRFDYVELSPVPASSSAPLPSSQRESGEGQGREHSQWQEERSVSSQWEAILSRKGSGVGSNQKPHLDDEIERKWYELERMPLKDPSSLSSMGSRTSSQSANEALQREVVVGGDCSTEAPCSRSLAAMERAHRHALEELQRQHDRQMRELETEKERLLLEETRDTARVMDALKKKHKEELEREVEKVRSFTFSHFFFFIFLISLTRRCRAETLALQRELAGLSERYSQKCLELNKAEQRNAEREREVSHRERDMEQLKKENMELKGRLTDEMSRTRSALTDRGSEDDRDKMSCELEVLLRMKDNEIEYLHKEISCLRNELQFLNMLACERYVELHGELNGMRGRTEREIQSLKEHLRLAMAALQEGQKLGNSLDH</sequence>
<organism evidence="10 11">
    <name type="scientific">Xiphophorus couchianus</name>
    <name type="common">Monterrey platyfish</name>
    <dbReference type="NCBI Taxonomy" id="32473"/>
    <lineage>
        <taxon>Eukaryota</taxon>
        <taxon>Metazoa</taxon>
        <taxon>Chordata</taxon>
        <taxon>Craniata</taxon>
        <taxon>Vertebrata</taxon>
        <taxon>Euteleostomi</taxon>
        <taxon>Actinopterygii</taxon>
        <taxon>Neopterygii</taxon>
        <taxon>Teleostei</taxon>
        <taxon>Neoteleostei</taxon>
        <taxon>Acanthomorphata</taxon>
        <taxon>Ovalentaria</taxon>
        <taxon>Atherinomorphae</taxon>
        <taxon>Cyprinodontiformes</taxon>
        <taxon>Poeciliidae</taxon>
        <taxon>Poeciliinae</taxon>
        <taxon>Xiphophorus</taxon>
    </lineage>
</organism>
<dbReference type="GO" id="GO:0015629">
    <property type="term" value="C:actin cytoskeleton"/>
    <property type="evidence" value="ECO:0007669"/>
    <property type="project" value="TreeGrafter"/>
</dbReference>
<name>A0A3B5MP91_9TELE</name>
<dbReference type="Proteomes" id="UP000261380">
    <property type="component" value="Unplaced"/>
</dbReference>
<feature type="compositionally biased region" description="Basic and acidic residues" evidence="8">
    <location>
        <begin position="148"/>
        <end position="160"/>
    </location>
</feature>
<feature type="region of interest" description="Disordered" evidence="8">
    <location>
        <begin position="136"/>
        <end position="234"/>
    </location>
</feature>
<dbReference type="InterPro" id="IPR011993">
    <property type="entry name" value="PH-like_dom_sf"/>
</dbReference>
<keyword evidence="4 7" id="KW-0175">Coiled coil</keyword>
<evidence type="ECO:0000256" key="6">
    <source>
        <dbReference type="ARBA" id="ARBA00023212"/>
    </source>
</evidence>
<dbReference type="SMART" id="SM00233">
    <property type="entry name" value="PH"/>
    <property type="match status" value="1"/>
</dbReference>
<protein>
    <submittedName>
        <fullName evidence="10">TRIO and F-actin binding protein b</fullName>
    </submittedName>
</protein>
<comment type="subcellular location">
    <subcellularLocation>
        <location evidence="1">Cytoplasm</location>
        <location evidence="1">Cytoskeleton</location>
    </subcellularLocation>
</comment>
<dbReference type="PANTHER" id="PTHR17271">
    <property type="entry name" value="PLECKSTRIN HOMOLOGY PH DOMAIN-CONTAINING PROTEIN"/>
    <property type="match status" value="1"/>
</dbReference>
<dbReference type="AlphaFoldDB" id="A0A3B5MP91"/>
<keyword evidence="5" id="KW-0009">Actin-binding</keyword>
<evidence type="ECO:0000256" key="2">
    <source>
        <dbReference type="ARBA" id="ARBA00022490"/>
    </source>
</evidence>
<dbReference type="CDD" id="cd13275">
    <property type="entry name" value="PH_M-RIP"/>
    <property type="match status" value="1"/>
</dbReference>
<dbReference type="SUPFAM" id="SSF50729">
    <property type="entry name" value="PH domain-like"/>
    <property type="match status" value="1"/>
</dbReference>
<keyword evidence="3" id="KW-0597">Phosphoprotein</keyword>
<feature type="region of interest" description="Disordered" evidence="8">
    <location>
        <begin position="424"/>
        <end position="443"/>
    </location>
</feature>
<dbReference type="GeneTree" id="ENSGT00940000157340"/>
<feature type="coiled-coil region" evidence="7">
    <location>
        <begin position="312"/>
        <end position="347"/>
    </location>
</feature>
<evidence type="ECO:0000256" key="4">
    <source>
        <dbReference type="ARBA" id="ARBA00023054"/>
    </source>
</evidence>
<dbReference type="Ensembl" id="ENSXCOT00000021559.1">
    <property type="protein sequence ID" value="ENSXCOP00000021299.1"/>
    <property type="gene ID" value="ENSXCOG00000015940.1"/>
</dbReference>
<dbReference type="STRING" id="32473.ENSXCOP00000021299"/>
<feature type="domain" description="PH" evidence="9">
    <location>
        <begin position="38"/>
        <end position="134"/>
    </location>
</feature>
<dbReference type="InterPro" id="IPR039597">
    <property type="entry name" value="M-RIP_PH"/>
</dbReference>
<reference evidence="10" key="2">
    <citation type="submission" date="2025-09" db="UniProtKB">
        <authorList>
            <consortium name="Ensembl"/>
        </authorList>
    </citation>
    <scope>IDENTIFICATION</scope>
</reference>
<evidence type="ECO:0000313" key="11">
    <source>
        <dbReference type="Proteomes" id="UP000261380"/>
    </source>
</evidence>
<keyword evidence="11" id="KW-1185">Reference proteome</keyword>
<dbReference type="FunFam" id="2.30.29.30:FF:000133">
    <property type="entry name" value="myosin phosphatase Rho-interacting protein isoform X1"/>
    <property type="match status" value="1"/>
</dbReference>
<feature type="compositionally biased region" description="Polar residues" evidence="8">
    <location>
        <begin position="136"/>
        <end position="145"/>
    </location>
</feature>
<reference evidence="10" key="1">
    <citation type="submission" date="2025-08" db="UniProtKB">
        <authorList>
            <consortium name="Ensembl"/>
        </authorList>
    </citation>
    <scope>IDENTIFICATION</scope>
</reference>
<feature type="compositionally biased region" description="Low complexity" evidence="8">
    <location>
        <begin position="274"/>
        <end position="287"/>
    </location>
</feature>
<dbReference type="InterPro" id="IPR052223">
    <property type="entry name" value="Actin_Cytoskeleton_Reg"/>
</dbReference>
<dbReference type="Gene3D" id="2.30.29.30">
    <property type="entry name" value="Pleckstrin-homology domain (PH domain)/Phosphotyrosine-binding domain (PTB)"/>
    <property type="match status" value="1"/>
</dbReference>